<dbReference type="PROSITE" id="PS51118">
    <property type="entry name" value="HTH_HXLR"/>
    <property type="match status" value="1"/>
</dbReference>
<dbReference type="GO" id="GO:0003677">
    <property type="term" value="F:DNA binding"/>
    <property type="evidence" value="ECO:0007669"/>
    <property type="project" value="UniProtKB-KW"/>
</dbReference>
<dbReference type="Proteomes" id="UP000183442">
    <property type="component" value="Unassembled WGS sequence"/>
</dbReference>
<dbReference type="EMBL" id="FOTL01000006">
    <property type="protein sequence ID" value="SFL32417.1"/>
    <property type="molecule type" value="Genomic_DNA"/>
</dbReference>
<keyword evidence="1" id="KW-0805">Transcription regulation</keyword>
<dbReference type="STRING" id="294671.YLM1_1573"/>
<accession>A0A126R250</accession>
<dbReference type="InterPro" id="IPR002577">
    <property type="entry name" value="HTH_HxlR"/>
</dbReference>
<evidence type="ECO:0000259" key="4">
    <source>
        <dbReference type="PROSITE" id="PS51118"/>
    </source>
</evidence>
<reference evidence="6" key="4">
    <citation type="submission" date="2016-10" db="EMBL/GenBank/DDBJ databases">
        <authorList>
            <person name="de Groot N.N."/>
        </authorList>
    </citation>
    <scope>NUCLEOTIDE SEQUENCE [LARGE SCALE GENOMIC DNA]</scope>
    <source>
        <strain evidence="6">DSM 16632</strain>
    </source>
</reference>
<evidence type="ECO:0000256" key="3">
    <source>
        <dbReference type="ARBA" id="ARBA00023163"/>
    </source>
</evidence>
<dbReference type="InterPro" id="IPR036388">
    <property type="entry name" value="WH-like_DNA-bd_sf"/>
</dbReference>
<organism evidence="5 7">
    <name type="scientific">Methanobrevibacter olleyae</name>
    <dbReference type="NCBI Taxonomy" id="294671"/>
    <lineage>
        <taxon>Archaea</taxon>
        <taxon>Methanobacteriati</taxon>
        <taxon>Methanobacteriota</taxon>
        <taxon>Methanomada group</taxon>
        <taxon>Methanobacteria</taxon>
        <taxon>Methanobacteriales</taxon>
        <taxon>Methanobacteriaceae</taxon>
        <taxon>Methanobrevibacter</taxon>
    </lineage>
</organism>
<dbReference type="SUPFAM" id="SSF46785">
    <property type="entry name" value="Winged helix' DNA-binding domain"/>
    <property type="match status" value="1"/>
</dbReference>
<dbReference type="Pfam" id="PF01638">
    <property type="entry name" value="HxlR"/>
    <property type="match status" value="1"/>
</dbReference>
<dbReference type="PANTHER" id="PTHR33204:SF18">
    <property type="entry name" value="TRANSCRIPTIONAL REGULATORY PROTEIN"/>
    <property type="match status" value="1"/>
</dbReference>
<dbReference type="InterPro" id="IPR036390">
    <property type="entry name" value="WH_DNA-bd_sf"/>
</dbReference>
<reference evidence="7" key="2">
    <citation type="submission" date="2016-02" db="EMBL/GenBank/DDBJ databases">
        <title>The draft genome sequence of the rumen methanogen Methanobrevibacter olleyae YLM1.</title>
        <authorList>
            <consortium name="New Zealand Agricultural Greenhouse Gas Research Centre/Pastoral Greenhouse Gas Research Consortium"/>
            <person name="Kelly W.J."/>
            <person name="Li D."/>
            <person name="Lambie S.C."/>
            <person name="Attwood G.T."/>
            <person name="Altermann E."/>
            <person name="Leahy S.C."/>
        </authorList>
    </citation>
    <scope>NUCLEOTIDE SEQUENCE [LARGE SCALE GENOMIC DNA]</scope>
    <source>
        <strain evidence="7">YLM1</strain>
    </source>
</reference>
<dbReference type="AlphaFoldDB" id="A0A126R250"/>
<evidence type="ECO:0000256" key="2">
    <source>
        <dbReference type="ARBA" id="ARBA00023125"/>
    </source>
</evidence>
<keyword evidence="2" id="KW-0238">DNA-binding</keyword>
<dbReference type="Gene3D" id="1.10.10.10">
    <property type="entry name" value="Winged helix-like DNA-binding domain superfamily/Winged helix DNA-binding domain"/>
    <property type="match status" value="1"/>
</dbReference>
<gene>
    <name evidence="6" type="ORF">SAMN02910297_00580</name>
    <name evidence="5" type="ORF">YLM1_1573</name>
</gene>
<proteinExistence type="predicted"/>
<dbReference type="Proteomes" id="UP000066376">
    <property type="component" value="Chromosome"/>
</dbReference>
<evidence type="ECO:0000313" key="5">
    <source>
        <dbReference type="EMBL" id="AMK16128.1"/>
    </source>
</evidence>
<dbReference type="KEGG" id="mol:YLM1_1573"/>
<dbReference type="PANTHER" id="PTHR33204">
    <property type="entry name" value="TRANSCRIPTIONAL REGULATOR, MARR FAMILY"/>
    <property type="match status" value="1"/>
</dbReference>
<dbReference type="EMBL" id="CP014265">
    <property type="protein sequence ID" value="AMK16128.1"/>
    <property type="molecule type" value="Genomic_DNA"/>
</dbReference>
<evidence type="ECO:0000313" key="8">
    <source>
        <dbReference type="Proteomes" id="UP000183442"/>
    </source>
</evidence>
<feature type="domain" description="HTH hxlR-type" evidence="4">
    <location>
        <begin position="11"/>
        <end position="110"/>
    </location>
</feature>
<reference evidence="8" key="3">
    <citation type="submission" date="2016-10" db="EMBL/GenBank/DDBJ databases">
        <authorList>
            <person name="Varghese N."/>
        </authorList>
    </citation>
    <scope>NUCLEOTIDE SEQUENCE [LARGE SCALE GENOMIC DNA]</scope>
    <source>
        <strain evidence="8">DSM 16632</strain>
    </source>
</reference>
<protein>
    <submittedName>
        <fullName evidence="5">HxlR family transcriptional regulator</fullName>
    </submittedName>
    <submittedName>
        <fullName evidence="6">Transcriptional regulator, HxlR family</fullName>
    </submittedName>
</protein>
<reference evidence="5 7" key="1">
    <citation type="journal article" date="2016" name="Genome Announc.">
        <title>Draft Genome Sequence of the Rumen Methanogen Methanobrevibacter olleyae YLM1.</title>
        <authorList>
            <person name="Kelly W.J."/>
            <person name="Li D."/>
            <person name="Lambie S.C."/>
            <person name="Cox F."/>
            <person name="Attwood G.T."/>
            <person name="Altermann E."/>
            <person name="Leahy S.C."/>
        </authorList>
    </citation>
    <scope>NUCLEOTIDE SEQUENCE [LARGE SCALE GENOMIC DNA]</scope>
    <source>
        <strain evidence="5 7">YLM1</strain>
    </source>
</reference>
<keyword evidence="3" id="KW-0804">Transcription</keyword>
<dbReference type="OrthoDB" id="10490at2157"/>
<evidence type="ECO:0000313" key="7">
    <source>
        <dbReference type="Proteomes" id="UP000066376"/>
    </source>
</evidence>
<name>A0A126R250_METOL</name>
<sequence>MINLTKDMITCPIENTLKLINRKWVIVLIRDMFTGKKHFKEFNENKPNLSNTVLAETLKFMENNNLIEKKKSLVNNKPSTEYYLRKKGSRLNRILYEMAIFGIDELECGDEGDLEIINMFKEYYAELLKV</sequence>
<evidence type="ECO:0000313" key="6">
    <source>
        <dbReference type="EMBL" id="SFL32417.1"/>
    </source>
</evidence>
<dbReference type="PATRIC" id="fig|294671.3.peg.1637"/>
<evidence type="ECO:0000256" key="1">
    <source>
        <dbReference type="ARBA" id="ARBA00023015"/>
    </source>
</evidence>
<keyword evidence="7" id="KW-1185">Reference proteome</keyword>